<reference evidence="2" key="1">
    <citation type="submission" date="2015-06" db="UniProtKB">
        <authorList>
            <consortium name="EnsemblPlants"/>
        </authorList>
    </citation>
    <scope>IDENTIFICATION</scope>
</reference>
<dbReference type="EnsemblPlants" id="OB0044G10150.1">
    <property type="protein sequence ID" value="OB0044G10150.1"/>
    <property type="gene ID" value="OB0044G10150"/>
</dbReference>
<sequence>MDGSVRDGGGKRGADGVHRNLVEPLAEAHEYEEAEHGVPERLHHAGRRGVRAQTRDRELLDEHAANPGARRREETDTRRVSAMRLRRRRRHTGP</sequence>
<dbReference type="HOGENOM" id="CLU_2389725_0_0_1"/>
<feature type="compositionally biased region" description="Basic and acidic residues" evidence="1">
    <location>
        <begin position="53"/>
        <end position="79"/>
    </location>
</feature>
<feature type="compositionally biased region" description="Basic and acidic residues" evidence="1">
    <location>
        <begin position="1"/>
        <end position="43"/>
    </location>
</feature>
<accession>J3KU91</accession>
<feature type="compositionally biased region" description="Basic residues" evidence="1">
    <location>
        <begin position="84"/>
        <end position="94"/>
    </location>
</feature>
<protein>
    <submittedName>
        <fullName evidence="2">Uncharacterized protein</fullName>
    </submittedName>
</protein>
<dbReference type="Proteomes" id="UP000006038">
    <property type="component" value="Unassembled WGS sequence"/>
</dbReference>
<evidence type="ECO:0000313" key="2">
    <source>
        <dbReference type="EnsemblPlants" id="OB0044G10150.1"/>
    </source>
</evidence>
<keyword evidence="3" id="KW-1185">Reference proteome</keyword>
<organism evidence="2">
    <name type="scientific">Oryza brachyantha</name>
    <name type="common">malo sina</name>
    <dbReference type="NCBI Taxonomy" id="4533"/>
    <lineage>
        <taxon>Eukaryota</taxon>
        <taxon>Viridiplantae</taxon>
        <taxon>Streptophyta</taxon>
        <taxon>Embryophyta</taxon>
        <taxon>Tracheophyta</taxon>
        <taxon>Spermatophyta</taxon>
        <taxon>Magnoliopsida</taxon>
        <taxon>Liliopsida</taxon>
        <taxon>Poales</taxon>
        <taxon>Poaceae</taxon>
        <taxon>BOP clade</taxon>
        <taxon>Oryzoideae</taxon>
        <taxon>Oryzeae</taxon>
        <taxon>Oryzinae</taxon>
        <taxon>Oryza</taxon>
    </lineage>
</organism>
<name>J3KU91_ORYBR</name>
<feature type="region of interest" description="Disordered" evidence="1">
    <location>
        <begin position="1"/>
        <end position="94"/>
    </location>
</feature>
<proteinExistence type="predicted"/>
<dbReference type="Gramene" id="OB0044G10150.1">
    <property type="protein sequence ID" value="OB0044G10150.1"/>
    <property type="gene ID" value="OB0044G10150"/>
</dbReference>
<evidence type="ECO:0000313" key="3">
    <source>
        <dbReference type="Proteomes" id="UP000006038"/>
    </source>
</evidence>
<evidence type="ECO:0000256" key="1">
    <source>
        <dbReference type="SAM" id="MobiDB-lite"/>
    </source>
</evidence>
<dbReference type="AlphaFoldDB" id="J3KU91"/>